<dbReference type="Pfam" id="PF06224">
    <property type="entry name" value="AlkZ-like"/>
    <property type="match status" value="1"/>
</dbReference>
<organism evidence="1 2">
    <name type="scientific">Streptomyces siderophoricus</name>
    <dbReference type="NCBI Taxonomy" id="2802281"/>
    <lineage>
        <taxon>Bacteria</taxon>
        <taxon>Bacillati</taxon>
        <taxon>Actinomycetota</taxon>
        <taxon>Actinomycetes</taxon>
        <taxon>Kitasatosporales</taxon>
        <taxon>Streptomycetaceae</taxon>
        <taxon>Streptomyces</taxon>
    </lineage>
</organism>
<protein>
    <submittedName>
        <fullName evidence="1">AlkZ family DNA glycosylase</fullName>
    </submittedName>
</protein>
<evidence type="ECO:0000313" key="2">
    <source>
        <dbReference type="Proteomes" id="UP000629371"/>
    </source>
</evidence>
<keyword evidence="2" id="KW-1185">Reference proteome</keyword>
<dbReference type="PANTHER" id="PTHR38479">
    <property type="entry name" value="LMO0824 PROTEIN"/>
    <property type="match status" value="1"/>
</dbReference>
<evidence type="ECO:0000313" key="1">
    <source>
        <dbReference type="EMBL" id="MBL1094031.1"/>
    </source>
</evidence>
<reference evidence="1 2" key="1">
    <citation type="submission" date="2021-01" db="EMBL/GenBank/DDBJ databases">
        <title>WGS of actinomycetes isolated from Thailand.</title>
        <authorList>
            <person name="Thawai C."/>
        </authorList>
    </citation>
    <scope>NUCLEOTIDE SEQUENCE [LARGE SCALE GENOMIC DNA]</scope>
    <source>
        <strain evidence="1 2">CH9-7</strain>
    </source>
</reference>
<dbReference type="EMBL" id="JAERRI010000025">
    <property type="protein sequence ID" value="MBL1094031.1"/>
    <property type="molecule type" value="Genomic_DNA"/>
</dbReference>
<comment type="caution">
    <text evidence="1">The sequence shown here is derived from an EMBL/GenBank/DDBJ whole genome shotgun (WGS) entry which is preliminary data.</text>
</comment>
<dbReference type="RefSeq" id="WP_201810321.1">
    <property type="nucleotide sequence ID" value="NZ_JAERRI010000025.1"/>
</dbReference>
<dbReference type="InterPro" id="IPR009351">
    <property type="entry name" value="AlkZ-like"/>
</dbReference>
<sequence length="382" mass="40238">MKVTLAQVLAWRLRQQSLAPRTTASVEQLVGQLAGVQAQVASAAELALTIRQEAPRPGAVQEALSARSLVRTWAMRGTLHLLPADGAAAYLALLGAARTWEKPSWQRAFGVSPQQVSALGEAVDEILDGQVLTRQELIDAVLARPGLEGLGEQLASGWGTVLKPLAWTGRLCQGPPQGQNVTFTSLRSWVPGWRGVPDPDEAAPAVISAYLAAHGPATPATFDAWLLRGATRKAVLRGWFESLGDRLTPVEIEAGGGGGSTGGGGGTAYVRSEDVAALARIKPSQEVRLLAGFDQYVLGPGTSDTRLIAAARRTAVSRSGGWISPVVVHEGRVAGVWEFTEETVDVTLFAEHGAVPAAGLEAEAAHLARCTGRERRLVVRVG</sequence>
<dbReference type="Proteomes" id="UP000629371">
    <property type="component" value="Unassembled WGS sequence"/>
</dbReference>
<proteinExistence type="predicted"/>
<name>A0ABS1N2A4_9ACTN</name>
<gene>
    <name evidence="1" type="ORF">JK360_32770</name>
</gene>
<accession>A0ABS1N2A4</accession>
<dbReference type="PANTHER" id="PTHR38479:SF2">
    <property type="entry name" value="WINGED HELIX DNA-BINDING DOMAIN-CONTAINING PROTEIN"/>
    <property type="match status" value="1"/>
</dbReference>